<evidence type="ECO:0000256" key="4">
    <source>
        <dbReference type="ARBA" id="ARBA00022679"/>
    </source>
</evidence>
<evidence type="ECO:0000313" key="11">
    <source>
        <dbReference type="Proteomes" id="UP000220133"/>
    </source>
</evidence>
<accession>A0A291QQA4</accession>
<dbReference type="SUPFAM" id="SSF47384">
    <property type="entry name" value="Homodimeric domain of signal transducing histidine kinase"/>
    <property type="match status" value="1"/>
</dbReference>
<evidence type="ECO:0000256" key="1">
    <source>
        <dbReference type="ARBA" id="ARBA00000085"/>
    </source>
</evidence>
<dbReference type="SMART" id="SM00388">
    <property type="entry name" value="HisKA"/>
    <property type="match status" value="1"/>
</dbReference>
<evidence type="ECO:0000256" key="3">
    <source>
        <dbReference type="ARBA" id="ARBA00022553"/>
    </source>
</evidence>
<evidence type="ECO:0000256" key="8">
    <source>
        <dbReference type="SAM" id="Phobius"/>
    </source>
</evidence>
<dbReference type="EC" id="2.7.13.3" evidence="2"/>
<feature type="transmembrane region" description="Helical" evidence="8">
    <location>
        <begin position="141"/>
        <end position="159"/>
    </location>
</feature>
<evidence type="ECO:0000256" key="2">
    <source>
        <dbReference type="ARBA" id="ARBA00012438"/>
    </source>
</evidence>
<dbReference type="PROSITE" id="PS50109">
    <property type="entry name" value="HIS_KIN"/>
    <property type="match status" value="1"/>
</dbReference>
<dbReference type="GO" id="GO:0005886">
    <property type="term" value="C:plasma membrane"/>
    <property type="evidence" value="ECO:0007669"/>
    <property type="project" value="TreeGrafter"/>
</dbReference>
<dbReference type="KEGG" id="cbae:COR50_02845"/>
<keyword evidence="5 8" id="KW-0812">Transmembrane</keyword>
<proteinExistence type="predicted"/>
<keyword evidence="4" id="KW-0808">Transferase</keyword>
<dbReference type="Gene3D" id="3.30.565.10">
    <property type="entry name" value="Histidine kinase-like ATPase, C-terminal domain"/>
    <property type="match status" value="1"/>
</dbReference>
<gene>
    <name evidence="10" type="ORF">COR50_02845</name>
</gene>
<dbReference type="Gene3D" id="1.10.287.130">
    <property type="match status" value="1"/>
</dbReference>
<organism evidence="10 11">
    <name type="scientific">Chitinophaga caeni</name>
    <dbReference type="NCBI Taxonomy" id="2029983"/>
    <lineage>
        <taxon>Bacteria</taxon>
        <taxon>Pseudomonadati</taxon>
        <taxon>Bacteroidota</taxon>
        <taxon>Chitinophagia</taxon>
        <taxon>Chitinophagales</taxon>
        <taxon>Chitinophagaceae</taxon>
        <taxon>Chitinophaga</taxon>
    </lineage>
</organism>
<sequence length="448" mass="50921">MNLLNKISLWFIGIILITTPISMYISHKNIKKRLDNAEVQRLKNVNAHVAKQLKQGNEPDTYTQGRAIEISKINGPLPAETCQVVHACGNEASSQNLNLKKNECLIRVNNFIVIKDQVYKISSYDYVTNTDQILKGMMSALTVKMTLIIAFIFITARFLSHRILKPFKQAMLYIRHFSLKKNQNLALLPTTTNEFRELNKFLEKMTNKAIDDYTSMKEFSENASHELQTPLAIIQSKLELLSETTIDESQAGLIVDMQNAIDKLTRINRSLVLLTKLENQEFDNDNNMRFCRVTKDTLAAFTDRIAMKNIAISSKLDKNIIVKIHPTLAEILLSNLFQNAIRHNIEGGQIKILLTTEYFSISNTGLPPEIATEELFKRFKKSNQCINSIGLGLAIVKQICEVSQFNVTYHYDDGWHSVIVCFDKNKVIASEMIPVNYEFPESPGLALS</sequence>
<dbReference type="GO" id="GO:0000155">
    <property type="term" value="F:phosphorelay sensor kinase activity"/>
    <property type="evidence" value="ECO:0007669"/>
    <property type="project" value="InterPro"/>
</dbReference>
<keyword evidence="11" id="KW-1185">Reference proteome</keyword>
<dbReference type="InterPro" id="IPR003594">
    <property type="entry name" value="HATPase_dom"/>
</dbReference>
<dbReference type="Proteomes" id="UP000220133">
    <property type="component" value="Chromosome"/>
</dbReference>
<dbReference type="SUPFAM" id="SSF55874">
    <property type="entry name" value="ATPase domain of HSP90 chaperone/DNA topoisomerase II/histidine kinase"/>
    <property type="match status" value="1"/>
</dbReference>
<keyword evidence="3" id="KW-0597">Phosphoprotein</keyword>
<dbReference type="InterPro" id="IPR050428">
    <property type="entry name" value="TCS_sensor_his_kinase"/>
</dbReference>
<keyword evidence="7 8" id="KW-1133">Transmembrane helix</keyword>
<dbReference type="InterPro" id="IPR036890">
    <property type="entry name" value="HATPase_C_sf"/>
</dbReference>
<evidence type="ECO:0000259" key="9">
    <source>
        <dbReference type="PROSITE" id="PS50109"/>
    </source>
</evidence>
<dbReference type="PANTHER" id="PTHR45436">
    <property type="entry name" value="SENSOR HISTIDINE KINASE YKOH"/>
    <property type="match status" value="1"/>
</dbReference>
<dbReference type="InterPro" id="IPR005467">
    <property type="entry name" value="His_kinase_dom"/>
</dbReference>
<dbReference type="EMBL" id="CP023777">
    <property type="protein sequence ID" value="ATL46189.1"/>
    <property type="molecule type" value="Genomic_DNA"/>
</dbReference>
<dbReference type="SMART" id="SM00387">
    <property type="entry name" value="HATPase_c"/>
    <property type="match status" value="1"/>
</dbReference>
<feature type="transmembrane region" description="Helical" evidence="8">
    <location>
        <begin position="6"/>
        <end position="25"/>
    </location>
</feature>
<evidence type="ECO:0000256" key="5">
    <source>
        <dbReference type="ARBA" id="ARBA00022692"/>
    </source>
</evidence>
<comment type="catalytic activity">
    <reaction evidence="1">
        <text>ATP + protein L-histidine = ADP + protein N-phospho-L-histidine.</text>
        <dbReference type="EC" id="2.7.13.3"/>
    </reaction>
</comment>
<dbReference type="AlphaFoldDB" id="A0A291QQA4"/>
<evidence type="ECO:0000313" key="10">
    <source>
        <dbReference type="EMBL" id="ATL46189.1"/>
    </source>
</evidence>
<keyword evidence="6" id="KW-0418">Kinase</keyword>
<feature type="domain" description="Histidine kinase" evidence="9">
    <location>
        <begin position="222"/>
        <end position="401"/>
    </location>
</feature>
<name>A0A291QQA4_9BACT</name>
<dbReference type="Pfam" id="PF02518">
    <property type="entry name" value="HATPase_c"/>
    <property type="match status" value="1"/>
</dbReference>
<evidence type="ECO:0000256" key="6">
    <source>
        <dbReference type="ARBA" id="ARBA00022777"/>
    </source>
</evidence>
<dbReference type="RefSeq" id="WP_098192578.1">
    <property type="nucleotide sequence ID" value="NZ_CP023777.1"/>
</dbReference>
<dbReference type="PANTHER" id="PTHR45436:SF5">
    <property type="entry name" value="SENSOR HISTIDINE KINASE TRCS"/>
    <property type="match status" value="1"/>
</dbReference>
<reference evidence="10 11" key="1">
    <citation type="submission" date="2017-10" db="EMBL/GenBank/DDBJ databases">
        <title>Paenichitinophaga pekingensis gen. nov., sp. nov., isolated from activated sludge.</title>
        <authorList>
            <person name="Jin D."/>
            <person name="Kong X."/>
            <person name="Deng Y."/>
            <person name="Bai Z."/>
        </authorList>
    </citation>
    <scope>NUCLEOTIDE SEQUENCE [LARGE SCALE GENOMIC DNA]</scope>
    <source>
        <strain evidence="10 11">13</strain>
    </source>
</reference>
<dbReference type="InterPro" id="IPR036097">
    <property type="entry name" value="HisK_dim/P_sf"/>
</dbReference>
<dbReference type="OrthoDB" id="1522504at2"/>
<dbReference type="InterPro" id="IPR003661">
    <property type="entry name" value="HisK_dim/P_dom"/>
</dbReference>
<protein>
    <recommendedName>
        <fullName evidence="2">histidine kinase</fullName>
        <ecNumber evidence="2">2.7.13.3</ecNumber>
    </recommendedName>
</protein>
<evidence type="ECO:0000256" key="7">
    <source>
        <dbReference type="ARBA" id="ARBA00022989"/>
    </source>
</evidence>
<keyword evidence="8" id="KW-0472">Membrane</keyword>
<dbReference type="CDD" id="cd00082">
    <property type="entry name" value="HisKA"/>
    <property type="match status" value="1"/>
</dbReference>
<dbReference type="Pfam" id="PF00512">
    <property type="entry name" value="HisKA"/>
    <property type="match status" value="1"/>
</dbReference>